<protein>
    <submittedName>
        <fullName evidence="3">Ser/Thr protein phosphatase family</fullName>
    </submittedName>
</protein>
<proteinExistence type="predicted"/>
<evidence type="ECO:0000256" key="1">
    <source>
        <dbReference type="SAM" id="MobiDB-lite"/>
    </source>
</evidence>
<dbReference type="GO" id="GO:0006798">
    <property type="term" value="P:polyphosphate catabolic process"/>
    <property type="evidence" value="ECO:0007669"/>
    <property type="project" value="TreeGrafter"/>
</dbReference>
<dbReference type="PANTHER" id="PTHR42850:SF4">
    <property type="entry name" value="ZINC-DEPENDENT ENDOPOLYPHOSPHATASE"/>
    <property type="match status" value="1"/>
</dbReference>
<dbReference type="InterPro" id="IPR050126">
    <property type="entry name" value="Ap4A_hydrolase"/>
</dbReference>
<evidence type="ECO:0000259" key="2">
    <source>
        <dbReference type="Pfam" id="PF00149"/>
    </source>
</evidence>
<dbReference type="GeneID" id="28857390"/>
<dbReference type="EMBL" id="LSBJ02000002">
    <property type="protein sequence ID" value="OAQ71011.1"/>
    <property type="molecule type" value="Genomic_DNA"/>
</dbReference>
<dbReference type="PANTHER" id="PTHR42850">
    <property type="entry name" value="METALLOPHOSPHOESTERASE"/>
    <property type="match status" value="1"/>
</dbReference>
<name>A0A179G121_METCM</name>
<dbReference type="Proteomes" id="UP000078397">
    <property type="component" value="Unassembled WGS sequence"/>
</dbReference>
<dbReference type="GO" id="GO:0005737">
    <property type="term" value="C:cytoplasm"/>
    <property type="evidence" value="ECO:0007669"/>
    <property type="project" value="TreeGrafter"/>
</dbReference>
<dbReference type="CDD" id="cd00144">
    <property type="entry name" value="MPP_PPP_family"/>
    <property type="match status" value="1"/>
</dbReference>
<dbReference type="InterPro" id="IPR004843">
    <property type="entry name" value="Calcineurin-like_PHP"/>
</dbReference>
<dbReference type="KEGG" id="pchm:VFPPC_15643"/>
<dbReference type="GO" id="GO:0016791">
    <property type="term" value="F:phosphatase activity"/>
    <property type="evidence" value="ECO:0007669"/>
    <property type="project" value="TreeGrafter"/>
</dbReference>
<dbReference type="Pfam" id="PF00149">
    <property type="entry name" value="Metallophos"/>
    <property type="match status" value="1"/>
</dbReference>
<dbReference type="STRING" id="1380566.A0A179G121"/>
<gene>
    <name evidence="3" type="ORF">VFPPC_15643</name>
</gene>
<dbReference type="AlphaFoldDB" id="A0A179G121"/>
<dbReference type="RefSeq" id="XP_018147548.1">
    <property type="nucleotide sequence ID" value="XM_018293396.1"/>
</dbReference>
<dbReference type="OrthoDB" id="10267127at2759"/>
<sequence length="283" mass="30750">MTKSKSNDIHPVSTFIEDLSINLTSAPSPNAPPNTITARRLVIVGDVHGSRKTLEKLLQTVQFDKDKGDLLIFVGDLVNKGPDSGGVIDLALRLTARSVRGNHDDAVLRAAERLKQPGDSATEQTEKKSRSTITAEGLSPEQIGYLAGLPMILRIRLTAPVLDVCTIVVVHAGIVPGVPLEEQDAHAVMHMRSLGRGEDVKLVPMEEAGERGWVEDWDEWQGREEGTMVVFGHDARRRLQRGRFALGLESGCVYGGMLSAWVVGEGGMDVVQVECVDEVVESE</sequence>
<evidence type="ECO:0000313" key="4">
    <source>
        <dbReference type="Proteomes" id="UP000078397"/>
    </source>
</evidence>
<dbReference type="InterPro" id="IPR029052">
    <property type="entry name" value="Metallo-depent_PP-like"/>
</dbReference>
<comment type="caution">
    <text evidence="3">The sequence shown here is derived from an EMBL/GenBank/DDBJ whole genome shotgun (WGS) entry which is preliminary data.</text>
</comment>
<reference evidence="3 4" key="1">
    <citation type="journal article" date="2016" name="PLoS Pathog.">
        <title>Biosynthesis of antibiotic leucinostatins in bio-control fungus Purpureocillium lilacinum and their inhibition on phytophthora revealed by genome mining.</title>
        <authorList>
            <person name="Wang G."/>
            <person name="Liu Z."/>
            <person name="Lin R."/>
            <person name="Li E."/>
            <person name="Mao Z."/>
            <person name="Ling J."/>
            <person name="Yang Y."/>
            <person name="Yin W.B."/>
            <person name="Xie B."/>
        </authorList>
    </citation>
    <scope>NUCLEOTIDE SEQUENCE [LARGE SCALE GENOMIC DNA]</scope>
    <source>
        <strain evidence="3">170</strain>
    </source>
</reference>
<keyword evidence="4" id="KW-1185">Reference proteome</keyword>
<feature type="domain" description="Calcineurin-like phosphoesterase" evidence="2">
    <location>
        <begin position="40"/>
        <end position="233"/>
    </location>
</feature>
<dbReference type="SUPFAM" id="SSF56300">
    <property type="entry name" value="Metallo-dependent phosphatases"/>
    <property type="match status" value="1"/>
</dbReference>
<feature type="region of interest" description="Disordered" evidence="1">
    <location>
        <begin position="112"/>
        <end position="135"/>
    </location>
</feature>
<evidence type="ECO:0000313" key="3">
    <source>
        <dbReference type="EMBL" id="OAQ71011.1"/>
    </source>
</evidence>
<accession>A0A179G121</accession>
<dbReference type="GO" id="GO:0000298">
    <property type="term" value="F:endopolyphosphatase activity"/>
    <property type="evidence" value="ECO:0007669"/>
    <property type="project" value="TreeGrafter"/>
</dbReference>
<organism evidence="3 4">
    <name type="scientific">Pochonia chlamydosporia 170</name>
    <dbReference type="NCBI Taxonomy" id="1380566"/>
    <lineage>
        <taxon>Eukaryota</taxon>
        <taxon>Fungi</taxon>
        <taxon>Dikarya</taxon>
        <taxon>Ascomycota</taxon>
        <taxon>Pezizomycotina</taxon>
        <taxon>Sordariomycetes</taxon>
        <taxon>Hypocreomycetidae</taxon>
        <taxon>Hypocreales</taxon>
        <taxon>Clavicipitaceae</taxon>
        <taxon>Pochonia</taxon>
    </lineage>
</organism>
<dbReference type="Gene3D" id="3.60.21.10">
    <property type="match status" value="1"/>
</dbReference>